<keyword evidence="1" id="KW-0732">Signal</keyword>
<protein>
    <recommendedName>
        <fullName evidence="4">Sexual development protein</fullName>
    </recommendedName>
</protein>
<comment type="caution">
    <text evidence="2">The sequence shown here is derived from an EMBL/GenBank/DDBJ whole genome shotgun (WGS) entry which is preliminary data.</text>
</comment>
<reference evidence="2 3" key="1">
    <citation type="submission" date="2019-06" db="EMBL/GenBank/DDBJ databases">
        <title>Draft genome sequence of the filamentous fungus Phialemoniopsis curvata isolated from diesel fuel.</title>
        <authorList>
            <person name="Varaljay V.A."/>
            <person name="Lyon W.J."/>
            <person name="Crouch A.L."/>
            <person name="Drake C.E."/>
            <person name="Hollomon J.M."/>
            <person name="Nadeau L.J."/>
            <person name="Nunn H.S."/>
            <person name="Stevenson B.S."/>
            <person name="Bojanowski C.L."/>
            <person name="Crookes-Goodson W.J."/>
        </authorList>
    </citation>
    <scope>NUCLEOTIDE SEQUENCE [LARGE SCALE GENOMIC DNA]</scope>
    <source>
        <strain evidence="2 3">D216</strain>
    </source>
</reference>
<dbReference type="RefSeq" id="XP_031000496.1">
    <property type="nucleotide sequence ID" value="XM_031134274.1"/>
</dbReference>
<feature type="chain" id="PRO_5021372515" description="Sexual development protein" evidence="1">
    <location>
        <begin position="18"/>
        <end position="360"/>
    </location>
</feature>
<organism evidence="2 3">
    <name type="scientific">Thyridium curvatum</name>
    <dbReference type="NCBI Taxonomy" id="1093900"/>
    <lineage>
        <taxon>Eukaryota</taxon>
        <taxon>Fungi</taxon>
        <taxon>Dikarya</taxon>
        <taxon>Ascomycota</taxon>
        <taxon>Pezizomycotina</taxon>
        <taxon>Sordariomycetes</taxon>
        <taxon>Sordariomycetidae</taxon>
        <taxon>Thyridiales</taxon>
        <taxon>Thyridiaceae</taxon>
        <taxon>Thyridium</taxon>
    </lineage>
</organism>
<evidence type="ECO:0008006" key="4">
    <source>
        <dbReference type="Google" id="ProtNLM"/>
    </source>
</evidence>
<dbReference type="Pfam" id="PF13668">
    <property type="entry name" value="Ferritin_2"/>
    <property type="match status" value="1"/>
</dbReference>
<proteinExistence type="predicted"/>
<dbReference type="EMBL" id="SKBQ01000109">
    <property type="protein sequence ID" value="TPX18785.1"/>
    <property type="molecule type" value="Genomic_DNA"/>
</dbReference>
<keyword evidence="3" id="KW-1185">Reference proteome</keyword>
<dbReference type="Proteomes" id="UP000319257">
    <property type="component" value="Unassembled WGS sequence"/>
</dbReference>
<dbReference type="GeneID" id="41978981"/>
<name>A0A507B6L6_9PEZI</name>
<dbReference type="OrthoDB" id="5293813at2759"/>
<accession>A0A507B6L6</accession>
<gene>
    <name evidence="2" type="ORF">E0L32_011534</name>
</gene>
<sequence>MVSFLLTAMALASTAFALPPVVRDFGPPTTDGFPNPNPQQLLAIEQRADGMAPNGPLPSKVASSTITALQLIAFNENFEVAFFSSLLGNITSKVPGYEDKDGSMAKIIDTILAQEELHALGVIQVLQHYNQFAPMPCRYQFPVTNIDDAIQLAETFTAVVLGTLQDAVQGFAKGGDDAFVRLFASVIGQEGEQNGFYRFLGGAKPSESPFLTTSVASFAWTALQQFVVPGSCPFDLNAIPIPLHAPLMLQNAKVEAKDQVLTFTADLSNVQAAQAYVGKTTCQLFITYFNGQLLPISVPISNIRWNGGLMTFDAPFPFTENIMEGLSIAALTSGNNFAGPDDVPAQTWAAPALIQVVDKY</sequence>
<evidence type="ECO:0000313" key="2">
    <source>
        <dbReference type="EMBL" id="TPX18785.1"/>
    </source>
</evidence>
<dbReference type="AlphaFoldDB" id="A0A507B6L6"/>
<dbReference type="InParanoid" id="A0A507B6L6"/>
<evidence type="ECO:0000256" key="1">
    <source>
        <dbReference type="SAM" id="SignalP"/>
    </source>
</evidence>
<evidence type="ECO:0000313" key="3">
    <source>
        <dbReference type="Proteomes" id="UP000319257"/>
    </source>
</evidence>
<feature type="signal peptide" evidence="1">
    <location>
        <begin position="1"/>
        <end position="17"/>
    </location>
</feature>